<dbReference type="Proteomes" id="UP001224781">
    <property type="component" value="Unassembled WGS sequence"/>
</dbReference>
<evidence type="ECO:0000256" key="4">
    <source>
        <dbReference type="ARBA" id="ARBA00023163"/>
    </source>
</evidence>
<dbReference type="Pfam" id="PF05443">
    <property type="entry name" value="ROS_MUCR"/>
    <property type="match status" value="1"/>
</dbReference>
<comment type="similarity">
    <text evidence="1">Belongs to the ros/MucR family.</text>
</comment>
<dbReference type="EMBL" id="JAUTBL010000001">
    <property type="protein sequence ID" value="MDQ1184142.1"/>
    <property type="molecule type" value="Genomic_DNA"/>
</dbReference>
<accession>A0ABU0UGT3</accession>
<dbReference type="InterPro" id="IPR041920">
    <property type="entry name" value="ROS/MUCR_sf"/>
</dbReference>
<evidence type="ECO:0000256" key="1">
    <source>
        <dbReference type="ARBA" id="ARBA00007031"/>
    </source>
</evidence>
<name>A0ABU0UGT3_9HYPH</name>
<evidence type="ECO:0000313" key="5">
    <source>
        <dbReference type="EMBL" id="MDQ1184142.1"/>
    </source>
</evidence>
<comment type="caution">
    <text evidence="5">The sequence shown here is derived from an EMBL/GenBank/DDBJ whole genome shotgun (WGS) entry which is preliminary data.</text>
</comment>
<reference evidence="5 6" key="1">
    <citation type="submission" date="2023-07" db="EMBL/GenBank/DDBJ databases">
        <title>Functional and genomic diversity of the sorghum phyllosphere microbiome.</title>
        <authorList>
            <person name="Shade A."/>
        </authorList>
    </citation>
    <scope>NUCLEOTIDE SEQUENCE [LARGE SCALE GENOMIC DNA]</scope>
    <source>
        <strain evidence="5 6">SORGH_AS_1126</strain>
    </source>
</reference>
<evidence type="ECO:0000256" key="2">
    <source>
        <dbReference type="ARBA" id="ARBA00023015"/>
    </source>
</evidence>
<dbReference type="InterPro" id="IPR008807">
    <property type="entry name" value="ROS_MUCR"/>
</dbReference>
<gene>
    <name evidence="5" type="ORF">QE408_001264</name>
</gene>
<keyword evidence="6" id="KW-1185">Reference proteome</keyword>
<protein>
    <submittedName>
        <fullName evidence="5">Transcriptional regulator</fullName>
    </submittedName>
</protein>
<dbReference type="Gene3D" id="1.10.10.1550">
    <property type="entry name" value="ROS/MUCR transcriptional regulator protein"/>
    <property type="match status" value="1"/>
</dbReference>
<proteinExistence type="inferred from homology"/>
<organism evidence="5 6">
    <name type="scientific">Agrobacterium larrymoorei</name>
    <dbReference type="NCBI Taxonomy" id="160699"/>
    <lineage>
        <taxon>Bacteria</taxon>
        <taxon>Pseudomonadati</taxon>
        <taxon>Pseudomonadota</taxon>
        <taxon>Alphaproteobacteria</taxon>
        <taxon>Hyphomicrobiales</taxon>
        <taxon>Rhizobiaceae</taxon>
        <taxon>Rhizobium/Agrobacterium group</taxon>
        <taxon>Agrobacterium</taxon>
    </lineage>
</organism>
<keyword evidence="3" id="KW-0238">DNA-binding</keyword>
<keyword evidence="4" id="KW-0804">Transcription</keyword>
<sequence length="159" mass="17434">MLKKPAVTKILTNQIETALQPSGVTTSLPSVEATAKIVSAWVKKNHIPAAALPGLITVVSSSLRKAASGSLTDVTASTRAPAVPRHQSVTDEWIICLEDGLKFKSLKRHLRRKYGLTPDEYRSKWGLPSSYPMVAPAYSRRRSALTQRLIWNKKADGTQ</sequence>
<evidence type="ECO:0000256" key="3">
    <source>
        <dbReference type="ARBA" id="ARBA00023125"/>
    </source>
</evidence>
<evidence type="ECO:0000313" key="6">
    <source>
        <dbReference type="Proteomes" id="UP001224781"/>
    </source>
</evidence>
<keyword evidence="2" id="KW-0805">Transcription regulation</keyword>